<feature type="repeat" description="PPR" evidence="4">
    <location>
        <begin position="177"/>
        <end position="211"/>
    </location>
</feature>
<keyword evidence="2" id="KW-0677">Repeat</keyword>
<evidence type="ECO:0000256" key="3">
    <source>
        <dbReference type="ARBA" id="ARBA00022946"/>
    </source>
</evidence>
<dbReference type="Gene3D" id="1.25.40.10">
    <property type="entry name" value="Tetratricopeptide repeat domain"/>
    <property type="match status" value="5"/>
</dbReference>
<keyword evidence="3" id="KW-0809">Transit peptide</keyword>
<dbReference type="SMART" id="SM00463">
    <property type="entry name" value="SMR"/>
    <property type="match status" value="1"/>
</dbReference>
<protein>
    <submittedName>
        <fullName evidence="8">Pentatricopeptide repeat-containing protein, chloroplastic</fullName>
    </submittedName>
</protein>
<dbReference type="NCBIfam" id="TIGR00756">
    <property type="entry name" value="PPR"/>
    <property type="match status" value="9"/>
</dbReference>
<feature type="repeat" description="PPR" evidence="4">
    <location>
        <begin position="459"/>
        <end position="493"/>
    </location>
</feature>
<feature type="domain" description="Smr" evidence="7">
    <location>
        <begin position="716"/>
        <end position="806"/>
    </location>
</feature>
<evidence type="ECO:0000256" key="5">
    <source>
        <dbReference type="SAM" id="MobiDB-lite"/>
    </source>
</evidence>
<dbReference type="EMBL" id="LSRQ01000397">
    <property type="protein sequence ID" value="OAY83100.1"/>
    <property type="molecule type" value="Genomic_DNA"/>
</dbReference>
<dbReference type="Pfam" id="PF13041">
    <property type="entry name" value="PPR_2"/>
    <property type="match status" value="3"/>
</dbReference>
<dbReference type="STRING" id="4615.A0A199W2H0"/>
<feature type="repeat" description="PPR" evidence="4">
    <location>
        <begin position="529"/>
        <end position="563"/>
    </location>
</feature>
<feature type="region of interest" description="Disordered" evidence="5">
    <location>
        <begin position="835"/>
        <end position="875"/>
    </location>
</feature>
<dbReference type="InterPro" id="IPR002885">
    <property type="entry name" value="PPR_rpt"/>
</dbReference>
<feature type="repeat" description="PPR" evidence="4">
    <location>
        <begin position="212"/>
        <end position="247"/>
    </location>
</feature>
<feature type="region of interest" description="Disordered" evidence="5">
    <location>
        <begin position="30"/>
        <end position="51"/>
    </location>
</feature>
<dbReference type="PROSITE" id="PS51375">
    <property type="entry name" value="PPR"/>
    <property type="match status" value="12"/>
</dbReference>
<gene>
    <name evidence="8" type="ORF">ACMD2_21679</name>
</gene>
<feature type="chain" id="PRO_5008286260" evidence="6">
    <location>
        <begin position="20"/>
        <end position="875"/>
    </location>
</feature>
<dbReference type="Pfam" id="PF12854">
    <property type="entry name" value="PPR_1"/>
    <property type="match status" value="1"/>
</dbReference>
<evidence type="ECO:0000259" key="7">
    <source>
        <dbReference type="PROSITE" id="PS50828"/>
    </source>
</evidence>
<feature type="signal peptide" evidence="6">
    <location>
        <begin position="1"/>
        <end position="19"/>
    </location>
</feature>
<feature type="repeat" description="PPR" evidence="4">
    <location>
        <begin position="354"/>
        <end position="388"/>
    </location>
</feature>
<comment type="similarity">
    <text evidence="1">Belongs to the PPR family. P subfamily.</text>
</comment>
<feature type="repeat" description="PPR" evidence="4">
    <location>
        <begin position="424"/>
        <end position="458"/>
    </location>
</feature>
<evidence type="ECO:0000256" key="6">
    <source>
        <dbReference type="SAM" id="SignalP"/>
    </source>
</evidence>
<reference evidence="8 9" key="1">
    <citation type="journal article" date="2016" name="DNA Res.">
        <title>The draft genome of MD-2 pineapple using hybrid error correction of long reads.</title>
        <authorList>
            <person name="Redwan R.M."/>
            <person name="Saidin A."/>
            <person name="Kumar S.V."/>
        </authorList>
    </citation>
    <scope>NUCLEOTIDE SEQUENCE [LARGE SCALE GENOMIC DNA]</scope>
    <source>
        <strain evidence="9">cv. MD2</strain>
        <tissue evidence="8">Leaf</tissue>
    </source>
</reference>
<feature type="repeat" description="PPR" evidence="4">
    <location>
        <begin position="494"/>
        <end position="528"/>
    </location>
</feature>
<feature type="repeat" description="PPR" evidence="4">
    <location>
        <begin position="389"/>
        <end position="423"/>
    </location>
</feature>
<keyword evidence="6" id="KW-0732">Signal</keyword>
<feature type="compositionally biased region" description="Basic and acidic residues" evidence="5">
    <location>
        <begin position="843"/>
        <end position="858"/>
    </location>
</feature>
<dbReference type="Proteomes" id="UP000092600">
    <property type="component" value="Unassembled WGS sequence"/>
</dbReference>
<feature type="compositionally biased region" description="Basic residues" evidence="5">
    <location>
        <begin position="31"/>
        <end position="41"/>
    </location>
</feature>
<dbReference type="AlphaFoldDB" id="A0A199W2H0"/>
<evidence type="ECO:0000256" key="4">
    <source>
        <dbReference type="PROSITE-ProRule" id="PRU00708"/>
    </source>
</evidence>
<dbReference type="InterPro" id="IPR011990">
    <property type="entry name" value="TPR-like_helical_dom_sf"/>
</dbReference>
<dbReference type="PANTHER" id="PTHR47447:SF24">
    <property type="entry name" value="PENTATRICOPEPTIDE REPEAT-CONTAINING PROTEIN"/>
    <property type="match status" value="1"/>
</dbReference>
<dbReference type="Pfam" id="PF13812">
    <property type="entry name" value="PPR_3"/>
    <property type="match status" value="2"/>
</dbReference>
<feature type="repeat" description="PPR" evidence="4">
    <location>
        <begin position="283"/>
        <end position="317"/>
    </location>
</feature>
<feature type="repeat" description="PPR" evidence="4">
    <location>
        <begin position="599"/>
        <end position="633"/>
    </location>
</feature>
<dbReference type="FunFam" id="1.25.40.10:FF:000530">
    <property type="entry name" value="Pentatricopeptide repeat-containing protein At1g74850, chloroplastic"/>
    <property type="match status" value="1"/>
</dbReference>
<evidence type="ECO:0000256" key="2">
    <source>
        <dbReference type="ARBA" id="ARBA00022737"/>
    </source>
</evidence>
<organism evidence="8 9">
    <name type="scientific">Ananas comosus</name>
    <name type="common">Pineapple</name>
    <name type="synonym">Ananas ananas</name>
    <dbReference type="NCBI Taxonomy" id="4615"/>
    <lineage>
        <taxon>Eukaryota</taxon>
        <taxon>Viridiplantae</taxon>
        <taxon>Streptophyta</taxon>
        <taxon>Embryophyta</taxon>
        <taxon>Tracheophyta</taxon>
        <taxon>Spermatophyta</taxon>
        <taxon>Magnoliopsida</taxon>
        <taxon>Liliopsida</taxon>
        <taxon>Poales</taxon>
        <taxon>Bromeliaceae</taxon>
        <taxon>Bromelioideae</taxon>
        <taxon>Ananas</taxon>
    </lineage>
</organism>
<comment type="caution">
    <text evidence="8">The sequence shown here is derived from an EMBL/GenBank/DDBJ whole genome shotgun (WGS) entry which is preliminary data.</text>
</comment>
<dbReference type="InterPro" id="IPR002625">
    <property type="entry name" value="Smr_dom"/>
</dbReference>
<evidence type="ECO:0000313" key="8">
    <source>
        <dbReference type="EMBL" id="OAY83100.1"/>
    </source>
</evidence>
<accession>A0A199W2H0</accession>
<evidence type="ECO:0000256" key="1">
    <source>
        <dbReference type="ARBA" id="ARBA00007626"/>
    </source>
</evidence>
<feature type="repeat" description="PPR" evidence="4">
    <location>
        <begin position="248"/>
        <end position="282"/>
    </location>
</feature>
<name>A0A199W2H0_ANACO</name>
<sequence length="875" mass="96472">MSLLLLTAPSLLLFSSSSSCTIIIANSGARARPRPRPRPGHRLVLASASGGRSRAAPREMVLGKPTVAVEKGKYGYDVETLIDKLSSLPPRGSIARCLEAFRQRLSLADFALVFREFARRGDWQRSLRLFKYMQRQSWCRPDEHIHAILIGVLGREGLLDKCLDVFRDMPAHSVPRTALSYTALVNAFARNGDHAAALSLLAQMRRDRVAPTALTYNTALRACARADLPWDRLLSLFAEMRHDGVRPDLVTYNTLLAAAAARALPDQAELVLRAMLEAGVAPDRATHARLVDTFAAAGRLDRVPQLLAEMAAGGHLPRDDPDAYNVLVEAYARRAPPRGRRRAPPDAGRRLRPTAATYSLLLGLYGRSGRYDDVRELFLEMKVGGTAPDAATYNILIAVFGEGGYFREVVTLFRDMLEENVEPNMETYEGVVSACGRGGLHEDAKAVLAHMTASGLVPSAKAYTGVVEAYGQAALYQEAFVAFNTMHEIGSPPTAETYDSLLRSFARGGLFKEAQAILARMDGAGIQRNEDSFNGLIEAYCQGGHFEDALKAYVEMRKSRCNPNEQTLEAVLNVYCTAGLVDESKEQFQEIQAMGVVPSVTAYCMLLSLYAKNDRWDDAYELLDEMKSNRASSSHQVIGSMIKGEYDDESNWQMVEYAFDKYNAEGCGFGLRFYNALLDALWWLGQKARAAKVLSEATKGGLFPELFRQSKLVWSVDVHRMSIGGALTAVSVWLNDIYDRFKRGDDLPHLASVAVVRGEMEKSSMTRGLPIAKAVYSFLKDNISSSSFHFAGWNKGRIVCQRSQLKKLQLAVSEQASVDESLMEDLLVSTTNSPFPLPGSKIHTAEPHQPDDEGKDSGSDSEMLSNRTEVELLPL</sequence>
<feature type="repeat" description="PPR" evidence="4">
    <location>
        <begin position="564"/>
        <end position="598"/>
    </location>
</feature>
<dbReference type="Pfam" id="PF01535">
    <property type="entry name" value="PPR"/>
    <property type="match status" value="2"/>
</dbReference>
<dbReference type="PANTHER" id="PTHR47447">
    <property type="entry name" value="OS03G0856100 PROTEIN"/>
    <property type="match status" value="1"/>
</dbReference>
<evidence type="ECO:0000313" key="9">
    <source>
        <dbReference type="Proteomes" id="UP000092600"/>
    </source>
</evidence>
<proteinExistence type="inferred from homology"/>
<dbReference type="PROSITE" id="PS50828">
    <property type="entry name" value="SMR"/>
    <property type="match status" value="1"/>
</dbReference>